<organism evidence="3 4">
    <name type="scientific">Trema orientale</name>
    <name type="common">Charcoal tree</name>
    <name type="synonym">Celtis orientalis</name>
    <dbReference type="NCBI Taxonomy" id="63057"/>
    <lineage>
        <taxon>Eukaryota</taxon>
        <taxon>Viridiplantae</taxon>
        <taxon>Streptophyta</taxon>
        <taxon>Embryophyta</taxon>
        <taxon>Tracheophyta</taxon>
        <taxon>Spermatophyta</taxon>
        <taxon>Magnoliopsida</taxon>
        <taxon>eudicotyledons</taxon>
        <taxon>Gunneridae</taxon>
        <taxon>Pentapetalae</taxon>
        <taxon>rosids</taxon>
        <taxon>fabids</taxon>
        <taxon>Rosales</taxon>
        <taxon>Cannabaceae</taxon>
        <taxon>Trema</taxon>
    </lineage>
</organism>
<dbReference type="AlphaFoldDB" id="A0A2P5FDX8"/>
<feature type="compositionally biased region" description="Pro residues" evidence="1">
    <location>
        <begin position="62"/>
        <end position="112"/>
    </location>
</feature>
<feature type="region of interest" description="Disordered" evidence="1">
    <location>
        <begin position="62"/>
        <end position="117"/>
    </location>
</feature>
<protein>
    <submittedName>
        <fullName evidence="3">Uncharacterized protein</fullName>
    </submittedName>
</protein>
<comment type="caution">
    <text evidence="3">The sequence shown here is derived from an EMBL/GenBank/DDBJ whole genome shotgun (WGS) entry which is preliminary data.</text>
</comment>
<keyword evidence="2" id="KW-0472">Membrane</keyword>
<keyword evidence="2" id="KW-1133">Transmembrane helix</keyword>
<dbReference type="STRING" id="63057.A0A2P5FDX8"/>
<dbReference type="Proteomes" id="UP000237000">
    <property type="component" value="Unassembled WGS sequence"/>
</dbReference>
<dbReference type="EMBL" id="JXTC01000041">
    <property type="protein sequence ID" value="PON95988.1"/>
    <property type="molecule type" value="Genomic_DNA"/>
</dbReference>
<feature type="transmembrane region" description="Helical" evidence="2">
    <location>
        <begin position="161"/>
        <end position="178"/>
    </location>
</feature>
<proteinExistence type="predicted"/>
<keyword evidence="4" id="KW-1185">Reference proteome</keyword>
<dbReference type="InParanoid" id="A0A2P5FDX8"/>
<evidence type="ECO:0000313" key="3">
    <source>
        <dbReference type="EMBL" id="PON95988.1"/>
    </source>
</evidence>
<evidence type="ECO:0000313" key="4">
    <source>
        <dbReference type="Proteomes" id="UP000237000"/>
    </source>
</evidence>
<reference evidence="4" key="1">
    <citation type="submission" date="2016-06" db="EMBL/GenBank/DDBJ databases">
        <title>Parallel loss of symbiosis genes in relatives of nitrogen-fixing non-legume Parasponia.</title>
        <authorList>
            <person name="Van Velzen R."/>
            <person name="Holmer R."/>
            <person name="Bu F."/>
            <person name="Rutten L."/>
            <person name="Van Zeijl A."/>
            <person name="Liu W."/>
            <person name="Santuari L."/>
            <person name="Cao Q."/>
            <person name="Sharma T."/>
            <person name="Shen D."/>
            <person name="Roswanjaya Y."/>
            <person name="Wardhani T."/>
            <person name="Kalhor M.S."/>
            <person name="Jansen J."/>
            <person name="Van den Hoogen J."/>
            <person name="Gungor B."/>
            <person name="Hartog M."/>
            <person name="Hontelez J."/>
            <person name="Verver J."/>
            <person name="Yang W.-C."/>
            <person name="Schijlen E."/>
            <person name="Repin R."/>
            <person name="Schilthuizen M."/>
            <person name="Schranz E."/>
            <person name="Heidstra R."/>
            <person name="Miyata K."/>
            <person name="Fedorova E."/>
            <person name="Kohlen W."/>
            <person name="Bisseling T."/>
            <person name="Smit S."/>
            <person name="Geurts R."/>
        </authorList>
    </citation>
    <scope>NUCLEOTIDE SEQUENCE [LARGE SCALE GENOMIC DNA]</scope>
    <source>
        <strain evidence="4">cv. RG33-2</strain>
    </source>
</reference>
<gene>
    <name evidence="3" type="ORF">TorRG33x02_082360</name>
</gene>
<dbReference type="OrthoDB" id="1748563at2759"/>
<evidence type="ECO:0000256" key="1">
    <source>
        <dbReference type="SAM" id="MobiDB-lite"/>
    </source>
</evidence>
<accession>A0A2P5FDX8</accession>
<name>A0A2P5FDX8_TREOI</name>
<evidence type="ECO:0000256" key="2">
    <source>
        <dbReference type="SAM" id="Phobius"/>
    </source>
</evidence>
<keyword evidence="2" id="KW-0812">Transmembrane</keyword>
<sequence length="187" mass="20635">MGDFKNLLASTRKWLPLFSKAWLLGLIMFARVTYEDQVGEPEADLLCISDCTTCPVICSPPPPPPSPVQKSQPPPSPPVNHSPPPTYYTFSPPPPPPPQASPPKKTPPPPSPTWYYTSGSPPPPYKNDVPFSPWGKVPPTPGSHDYPYPYYYLYASDASPVSVHGYCFFFVVLSFLFFSGERLTSMA</sequence>